<evidence type="ECO:0000256" key="12">
    <source>
        <dbReference type="ARBA" id="ARBA00023211"/>
    </source>
</evidence>
<evidence type="ECO:0000256" key="7">
    <source>
        <dbReference type="ARBA" id="ARBA00022801"/>
    </source>
</evidence>
<dbReference type="InterPro" id="IPR013343">
    <property type="entry name" value="CRISPR-assoc_prot_Cas4"/>
</dbReference>
<dbReference type="InterPro" id="IPR011604">
    <property type="entry name" value="PDDEXK-like_dom_sf"/>
</dbReference>
<evidence type="ECO:0000313" key="15">
    <source>
        <dbReference type="EMBL" id="HIU34671.1"/>
    </source>
</evidence>
<dbReference type="EC" id="3.1.12.1" evidence="3 13"/>
<comment type="function">
    <text evidence="13">CRISPR (clustered regularly interspaced short palindromic repeat) is an adaptive immune system that provides protection against mobile genetic elements (viruses, transposable elements and conjugative plasmids). CRISPR clusters contain sequences complementary to antecedent mobile elements and target invading nucleic acids. CRISPR clusters are transcribed and processed into CRISPR RNA (crRNA).</text>
</comment>
<evidence type="ECO:0000256" key="6">
    <source>
        <dbReference type="ARBA" id="ARBA00022723"/>
    </source>
</evidence>
<reference evidence="15" key="1">
    <citation type="submission" date="2020-10" db="EMBL/GenBank/DDBJ databases">
        <authorList>
            <person name="Gilroy R."/>
        </authorList>
    </citation>
    <scope>NUCLEOTIDE SEQUENCE</scope>
    <source>
        <strain evidence="15">ChiHcec3-11533</strain>
    </source>
</reference>
<reference evidence="15" key="2">
    <citation type="journal article" date="2021" name="PeerJ">
        <title>Extensive microbial diversity within the chicken gut microbiome revealed by metagenomics and culture.</title>
        <authorList>
            <person name="Gilroy R."/>
            <person name="Ravi A."/>
            <person name="Getino M."/>
            <person name="Pursley I."/>
            <person name="Horton D.L."/>
            <person name="Alikhan N.F."/>
            <person name="Baker D."/>
            <person name="Gharbi K."/>
            <person name="Hall N."/>
            <person name="Watson M."/>
            <person name="Adriaenssens E.M."/>
            <person name="Foster-Nyarko E."/>
            <person name="Jarju S."/>
            <person name="Secka A."/>
            <person name="Antonio M."/>
            <person name="Oren A."/>
            <person name="Chaudhuri R.R."/>
            <person name="La Ragione R."/>
            <person name="Hildebrand F."/>
            <person name="Pallen M.J."/>
        </authorList>
    </citation>
    <scope>NUCLEOTIDE SEQUENCE</scope>
    <source>
        <strain evidence="15">ChiHcec3-11533</strain>
    </source>
</reference>
<evidence type="ECO:0000256" key="8">
    <source>
        <dbReference type="ARBA" id="ARBA00022839"/>
    </source>
</evidence>
<keyword evidence="10 13" id="KW-0411">Iron-sulfur</keyword>
<evidence type="ECO:0000256" key="13">
    <source>
        <dbReference type="RuleBase" id="RU365022"/>
    </source>
</evidence>
<dbReference type="NCBIfam" id="TIGR00372">
    <property type="entry name" value="cas4"/>
    <property type="match status" value="1"/>
</dbReference>
<evidence type="ECO:0000256" key="1">
    <source>
        <dbReference type="ARBA" id="ARBA00001966"/>
    </source>
</evidence>
<evidence type="ECO:0000256" key="2">
    <source>
        <dbReference type="ARBA" id="ARBA00009189"/>
    </source>
</evidence>
<keyword evidence="9 13" id="KW-0408">Iron</keyword>
<protein>
    <recommendedName>
        <fullName evidence="4 13">CRISPR-associated exonuclease Cas4</fullName>
        <ecNumber evidence="3 13">3.1.12.1</ecNumber>
    </recommendedName>
</protein>
<keyword evidence="8 13" id="KW-0269">Exonuclease</keyword>
<keyword evidence="5 13" id="KW-0540">Nuclease</keyword>
<dbReference type="GO" id="GO:0046872">
    <property type="term" value="F:metal ion binding"/>
    <property type="evidence" value="ECO:0007669"/>
    <property type="project" value="UniProtKB-KW"/>
</dbReference>
<sequence length="220" mass="25105">MKYREEDYLQLSGLQHFAFCRRQWALIHIENQWLENLRTVEGELFHRRAHDPQQRERRGNLLILRGLPVACARLGVSGKCDVVEFHACADGVSIQGETGLWRPYPVEYKSGGAKAYQADALQLCAQAMCLEEMLCCAVPEGALFYGDTRRRVAVLFSEDLRNQVSAMLEEMHQLFRRGHTPRGKPSKSCNACSLKEVCLPSLMRGRDVRAYLAKAMEEEE</sequence>
<evidence type="ECO:0000256" key="11">
    <source>
        <dbReference type="ARBA" id="ARBA00023118"/>
    </source>
</evidence>
<keyword evidence="11 13" id="KW-0051">Antiviral defense</keyword>
<comment type="similarity">
    <text evidence="2 13">Belongs to the CRISPR-associated exonuclease Cas4 family.</text>
</comment>
<evidence type="ECO:0000256" key="10">
    <source>
        <dbReference type="ARBA" id="ARBA00023014"/>
    </source>
</evidence>
<name>A0A9D1IDA0_9FIRM</name>
<comment type="cofactor">
    <cofactor evidence="13">
        <name>Mg(2+)</name>
        <dbReference type="ChEBI" id="CHEBI:18420"/>
    </cofactor>
    <cofactor evidence="13">
        <name>Mn(2+)</name>
        <dbReference type="ChEBI" id="CHEBI:29035"/>
    </cofactor>
    <text evidence="13">Mg(2+) or Mn(2+) required for ssDNA cleavage activity.</text>
</comment>
<gene>
    <name evidence="15" type="primary">cas4</name>
    <name evidence="15" type="ORF">IAB02_08915</name>
</gene>
<comment type="cofactor">
    <cofactor evidence="13">
        <name>iron-sulfur cluster</name>
        <dbReference type="ChEBI" id="CHEBI:30408"/>
    </cofactor>
</comment>
<organism evidence="15 16">
    <name type="scientific">Candidatus Pullichristensenella excrementigallinarum</name>
    <dbReference type="NCBI Taxonomy" id="2840907"/>
    <lineage>
        <taxon>Bacteria</taxon>
        <taxon>Bacillati</taxon>
        <taxon>Bacillota</taxon>
        <taxon>Clostridia</taxon>
        <taxon>Candidatus Pullichristensenella</taxon>
    </lineage>
</organism>
<dbReference type="AlphaFoldDB" id="A0A9D1IDA0"/>
<comment type="cofactor">
    <cofactor evidence="1">
        <name>[4Fe-4S] cluster</name>
        <dbReference type="ChEBI" id="CHEBI:49883"/>
    </cofactor>
</comment>
<dbReference type="PANTHER" id="PTHR36531">
    <property type="entry name" value="CRISPR-ASSOCIATED EXONUCLEASE CAS4"/>
    <property type="match status" value="1"/>
</dbReference>
<dbReference type="EMBL" id="DVMU01000193">
    <property type="protein sequence ID" value="HIU34671.1"/>
    <property type="molecule type" value="Genomic_DNA"/>
</dbReference>
<dbReference type="GO" id="GO:0051536">
    <property type="term" value="F:iron-sulfur cluster binding"/>
    <property type="evidence" value="ECO:0007669"/>
    <property type="project" value="UniProtKB-KW"/>
</dbReference>
<dbReference type="GO" id="GO:0051607">
    <property type="term" value="P:defense response to virus"/>
    <property type="evidence" value="ECO:0007669"/>
    <property type="project" value="UniProtKB-KW"/>
</dbReference>
<dbReference type="GO" id="GO:0004527">
    <property type="term" value="F:exonuclease activity"/>
    <property type="evidence" value="ECO:0007669"/>
    <property type="project" value="UniProtKB-KW"/>
</dbReference>
<keyword evidence="6 13" id="KW-0479">Metal-binding</keyword>
<dbReference type="InterPro" id="IPR022765">
    <property type="entry name" value="Dna2/Cas4_DUF83"/>
</dbReference>
<dbReference type="InterPro" id="IPR051827">
    <property type="entry name" value="Cas4_exonuclease"/>
</dbReference>
<proteinExistence type="inferred from homology"/>
<dbReference type="PANTHER" id="PTHR36531:SF6">
    <property type="entry name" value="DNA REPLICATION ATP-DEPENDENT HELICASE_NUCLEASE DNA2"/>
    <property type="match status" value="1"/>
</dbReference>
<evidence type="ECO:0000259" key="14">
    <source>
        <dbReference type="Pfam" id="PF01930"/>
    </source>
</evidence>
<dbReference type="Proteomes" id="UP000824072">
    <property type="component" value="Unassembled WGS sequence"/>
</dbReference>
<accession>A0A9D1IDA0</accession>
<evidence type="ECO:0000256" key="3">
    <source>
        <dbReference type="ARBA" id="ARBA00012768"/>
    </source>
</evidence>
<keyword evidence="7 13" id="KW-0378">Hydrolase</keyword>
<keyword evidence="12 13" id="KW-0464">Manganese</keyword>
<evidence type="ECO:0000313" key="16">
    <source>
        <dbReference type="Proteomes" id="UP000824072"/>
    </source>
</evidence>
<dbReference type="Gene3D" id="3.90.320.10">
    <property type="match status" value="1"/>
</dbReference>
<evidence type="ECO:0000256" key="4">
    <source>
        <dbReference type="ARBA" id="ARBA00020049"/>
    </source>
</evidence>
<dbReference type="Pfam" id="PF01930">
    <property type="entry name" value="Cas_Cas4"/>
    <property type="match status" value="1"/>
</dbReference>
<feature type="domain" description="DUF83" evidence="14">
    <location>
        <begin position="12"/>
        <end position="199"/>
    </location>
</feature>
<comment type="caution">
    <text evidence="15">The sequence shown here is derived from an EMBL/GenBank/DDBJ whole genome shotgun (WGS) entry which is preliminary data.</text>
</comment>
<evidence type="ECO:0000256" key="9">
    <source>
        <dbReference type="ARBA" id="ARBA00023004"/>
    </source>
</evidence>
<evidence type="ECO:0000256" key="5">
    <source>
        <dbReference type="ARBA" id="ARBA00022722"/>
    </source>
</evidence>